<protein>
    <submittedName>
        <fullName evidence="1">Uncharacterized protein</fullName>
    </submittedName>
</protein>
<keyword evidence="2" id="KW-1185">Reference proteome</keyword>
<evidence type="ECO:0000313" key="1">
    <source>
        <dbReference type="EMBL" id="PRR73685.1"/>
    </source>
</evidence>
<name>A0A9X7P6K0_9FIRM</name>
<comment type="caution">
    <text evidence="1">The sequence shown here is derived from an EMBL/GenBank/DDBJ whole genome shotgun (WGS) entry which is preliminary data.</text>
</comment>
<accession>A0A9X7P6K0</accession>
<sequence length="60" mass="6764">MQGGLQQGQVILEVIKVFTRCFFIYLVHDDPGYSPACAFIPGGFRRILKKLQALLVILIK</sequence>
<gene>
    <name evidence="1" type="ORF">MOST_12490</name>
</gene>
<evidence type="ECO:0000313" key="2">
    <source>
        <dbReference type="Proteomes" id="UP000239430"/>
    </source>
</evidence>
<reference evidence="1 2" key="1">
    <citation type="submission" date="2018-03" db="EMBL/GenBank/DDBJ databases">
        <title>Genome sequence of Moorella stamsii DSM 26217.</title>
        <authorList>
            <person name="Poehlein A."/>
            <person name="Daniel R."/>
        </authorList>
    </citation>
    <scope>NUCLEOTIDE SEQUENCE [LARGE SCALE GENOMIC DNA]</scope>
    <source>
        <strain evidence="2">DSM 26217</strain>
    </source>
</reference>
<proteinExistence type="predicted"/>
<dbReference type="EMBL" id="PVXL01000039">
    <property type="protein sequence ID" value="PRR73685.1"/>
    <property type="molecule type" value="Genomic_DNA"/>
</dbReference>
<dbReference type="Proteomes" id="UP000239430">
    <property type="component" value="Unassembled WGS sequence"/>
</dbReference>
<dbReference type="AlphaFoldDB" id="A0A9X7P6K0"/>
<organism evidence="1 2">
    <name type="scientific">Neomoorella stamsii</name>
    <dbReference type="NCBI Taxonomy" id="1266720"/>
    <lineage>
        <taxon>Bacteria</taxon>
        <taxon>Bacillati</taxon>
        <taxon>Bacillota</taxon>
        <taxon>Clostridia</taxon>
        <taxon>Neomoorellales</taxon>
        <taxon>Neomoorellaceae</taxon>
        <taxon>Neomoorella</taxon>
    </lineage>
</organism>